<dbReference type="Pfam" id="PF01663">
    <property type="entry name" value="Phosphodiest"/>
    <property type="match status" value="1"/>
</dbReference>
<dbReference type="Gene3D" id="3.40.720.10">
    <property type="entry name" value="Alkaline Phosphatase, subunit A"/>
    <property type="match status" value="1"/>
</dbReference>
<name>A0A4Q9V1S2_9ACTO</name>
<dbReference type="SUPFAM" id="SSF53649">
    <property type="entry name" value="Alkaline phosphatase-like"/>
    <property type="match status" value="1"/>
</dbReference>
<dbReference type="GO" id="GO:0016787">
    <property type="term" value="F:hydrolase activity"/>
    <property type="evidence" value="ECO:0007669"/>
    <property type="project" value="UniProtKB-ARBA"/>
</dbReference>
<dbReference type="AlphaFoldDB" id="A0A4Q9V1S2"/>
<evidence type="ECO:0000313" key="1">
    <source>
        <dbReference type="EMBL" id="TBW23041.1"/>
    </source>
</evidence>
<reference evidence="1 2" key="1">
    <citation type="submission" date="2019-02" db="EMBL/GenBank/DDBJ databases">
        <title>Arcanobacterium bovis sp. nov., isolated from the milk of a cow with mastitis.</title>
        <authorList>
            <person name="Sammra O."/>
            <person name="Foster G."/>
            <person name="Hassan A."/>
            <person name="Alssahen M."/>
            <person name="Laemmler C."/>
            <person name="Borowiak M."/>
            <person name="Malorny B."/>
            <person name="Abdulmawjood A."/>
        </authorList>
    </citation>
    <scope>NUCLEOTIDE SEQUENCE [LARGE SCALE GENOMIC DNA]</scope>
    <source>
        <strain evidence="1 2">C605018/01/1</strain>
    </source>
</reference>
<organism evidence="1 2">
    <name type="scientific">Arcanobacterium bovis</name>
    <dbReference type="NCBI Taxonomy" id="2529275"/>
    <lineage>
        <taxon>Bacteria</taxon>
        <taxon>Bacillati</taxon>
        <taxon>Actinomycetota</taxon>
        <taxon>Actinomycetes</taxon>
        <taxon>Actinomycetales</taxon>
        <taxon>Actinomycetaceae</taxon>
        <taxon>Arcanobacterium</taxon>
    </lineage>
</organism>
<gene>
    <name evidence="1" type="ORF">EZJ44_02805</name>
</gene>
<dbReference type="PANTHER" id="PTHR10151">
    <property type="entry name" value="ECTONUCLEOTIDE PYROPHOSPHATASE/PHOSPHODIESTERASE"/>
    <property type="match status" value="1"/>
</dbReference>
<keyword evidence="2" id="KW-1185">Reference proteome</keyword>
<comment type="caution">
    <text evidence="1">The sequence shown here is derived from an EMBL/GenBank/DDBJ whole genome shotgun (WGS) entry which is preliminary data.</text>
</comment>
<dbReference type="OrthoDB" id="9779267at2"/>
<dbReference type="EMBL" id="SJDT01000002">
    <property type="protein sequence ID" value="TBW23041.1"/>
    <property type="molecule type" value="Genomic_DNA"/>
</dbReference>
<proteinExistence type="predicted"/>
<evidence type="ECO:0000313" key="2">
    <source>
        <dbReference type="Proteomes" id="UP000293036"/>
    </source>
</evidence>
<dbReference type="InterPro" id="IPR002591">
    <property type="entry name" value="Phosphodiest/P_Trfase"/>
</dbReference>
<dbReference type="PANTHER" id="PTHR10151:SF120">
    <property type="entry name" value="BIS(5'-ADENOSYL)-TRIPHOSPHATASE"/>
    <property type="match status" value="1"/>
</dbReference>
<dbReference type="InterPro" id="IPR017850">
    <property type="entry name" value="Alkaline_phosphatase_core_sf"/>
</dbReference>
<accession>A0A4Q9V1S2</accession>
<sequence length="357" mass="39136">MDAVGLSIDQDGIDSARDRALLGLPQAQRVCVILVDGLGSQQLVMRRGHAKNLRTLDIERYITTVVPATTAAGITSFGTGKLPGKTAMAGYALKSPLDDRVFSLISWNDTVHDPQEWQREPSLFELLEQRAQDTVLVQPSKFIGSGLTLAALRGAQALSAETLPQRVDATLDAFRSGKKLCYLYWGDLDSVGHKHGWQSELWINELELFDAEFGRLLRKLPSDTLVVLTADHGMIDANDKIDISTRTALRQGIDVVAGEERAFQIYTTEPDDVVVRWREEVGEHAWILRKEEVIDSGLLGPVCDLTERAIGDVIAFSKDGTGFVDSRVHSASAISMVGVHGSLTEAEMYVPLVVEVV</sequence>
<protein>
    <submittedName>
        <fullName evidence="1">Phosphodiesterase</fullName>
    </submittedName>
</protein>
<dbReference type="Proteomes" id="UP000293036">
    <property type="component" value="Unassembled WGS sequence"/>
</dbReference>